<gene>
    <name evidence="1" type="ORF">HII31_00075</name>
</gene>
<dbReference type="Proteomes" id="UP000660729">
    <property type="component" value="Unassembled WGS sequence"/>
</dbReference>
<evidence type="ECO:0000313" key="1">
    <source>
        <dbReference type="EMBL" id="KAF7198336.1"/>
    </source>
</evidence>
<comment type="caution">
    <text evidence="1">The sequence shown here is derived from an EMBL/GenBank/DDBJ whole genome shotgun (WGS) entry which is preliminary data.</text>
</comment>
<reference evidence="1" key="1">
    <citation type="submission" date="2020-04" db="EMBL/GenBank/DDBJ databases">
        <title>Draft genome resource of the tomato pathogen Pseudocercospora fuligena.</title>
        <authorList>
            <person name="Zaccaron A."/>
        </authorList>
    </citation>
    <scope>NUCLEOTIDE SEQUENCE</scope>
    <source>
        <strain evidence="1">PF001</strain>
    </source>
</reference>
<proteinExistence type="predicted"/>
<name>A0A8H6RY53_9PEZI</name>
<organism evidence="1 2">
    <name type="scientific">Pseudocercospora fuligena</name>
    <dbReference type="NCBI Taxonomy" id="685502"/>
    <lineage>
        <taxon>Eukaryota</taxon>
        <taxon>Fungi</taxon>
        <taxon>Dikarya</taxon>
        <taxon>Ascomycota</taxon>
        <taxon>Pezizomycotina</taxon>
        <taxon>Dothideomycetes</taxon>
        <taxon>Dothideomycetidae</taxon>
        <taxon>Mycosphaerellales</taxon>
        <taxon>Mycosphaerellaceae</taxon>
        <taxon>Pseudocercospora</taxon>
    </lineage>
</organism>
<keyword evidence="2" id="KW-1185">Reference proteome</keyword>
<evidence type="ECO:0000313" key="2">
    <source>
        <dbReference type="Proteomes" id="UP000660729"/>
    </source>
</evidence>
<protein>
    <submittedName>
        <fullName evidence="1">Uncharacterized protein</fullName>
    </submittedName>
</protein>
<accession>A0A8H6RY53</accession>
<dbReference type="AlphaFoldDB" id="A0A8H6RY53"/>
<sequence length="180" mass="20504">MALADSKPRSLQLCNWPVSQFSLAPITVKRTEAASIVFENLQEYCDISLLLSFKLQEVHAALVESEDVDIARRWLKKIPDEYQQYFTRLTITDMLRVVSTAHGAHTSRMHYKAEGASSGYLVQGSGTRISLLKFFADGETISIKPWTKEDRGTAKELFAKILDSVEGEWRRSEYSFHLQN</sequence>
<dbReference type="EMBL" id="JABCIY010000001">
    <property type="protein sequence ID" value="KAF7198336.1"/>
    <property type="molecule type" value="Genomic_DNA"/>
</dbReference>